<dbReference type="CDD" id="cd01335">
    <property type="entry name" value="Radical_SAM"/>
    <property type="match status" value="1"/>
</dbReference>
<protein>
    <submittedName>
        <fullName evidence="9">Anaerobic sulfatase-maturating enzyme</fullName>
        <ecNumber evidence="9">1.1.99.-</ecNumber>
    </submittedName>
</protein>
<dbReference type="PROSITE" id="PS51918">
    <property type="entry name" value="RADICAL_SAM"/>
    <property type="match status" value="1"/>
</dbReference>
<reference evidence="9" key="1">
    <citation type="submission" date="2019-11" db="EMBL/GenBank/DDBJ databases">
        <authorList>
            <person name="Feng L."/>
        </authorList>
    </citation>
    <scope>NUCLEOTIDE SEQUENCE</scope>
    <source>
        <strain evidence="9">AodontolyticusLFYP35</strain>
    </source>
</reference>
<keyword evidence="4" id="KW-0479">Metal-binding</keyword>
<dbReference type="InterPro" id="IPR013785">
    <property type="entry name" value="Aldolase_TIM"/>
</dbReference>
<dbReference type="PANTHER" id="PTHR43273:SF3">
    <property type="entry name" value="ANAEROBIC SULFATASE-MATURATING ENZYME HOMOLOG ASLB-RELATED"/>
    <property type="match status" value="1"/>
</dbReference>
<dbReference type="SFLD" id="SFLDS00029">
    <property type="entry name" value="Radical_SAM"/>
    <property type="match status" value="1"/>
</dbReference>
<dbReference type="GO" id="GO:0046872">
    <property type="term" value="F:metal ion binding"/>
    <property type="evidence" value="ECO:0007669"/>
    <property type="project" value="UniProtKB-KW"/>
</dbReference>
<evidence type="ECO:0000256" key="5">
    <source>
        <dbReference type="ARBA" id="ARBA00023004"/>
    </source>
</evidence>
<dbReference type="SFLD" id="SFLDG01386">
    <property type="entry name" value="main_SPASM_domain-containing"/>
    <property type="match status" value="1"/>
</dbReference>
<dbReference type="InterPro" id="IPR023867">
    <property type="entry name" value="Sulphatase_maturase_rSAM"/>
</dbReference>
<dbReference type="AlphaFoldDB" id="A0A6N2TZY5"/>
<dbReference type="PANTHER" id="PTHR43273">
    <property type="entry name" value="ANAEROBIC SULFATASE-MATURATING ENZYME HOMOLOG ASLB-RELATED"/>
    <property type="match status" value="1"/>
</dbReference>
<organism evidence="9">
    <name type="scientific">Schaalia odontolytica</name>
    <dbReference type="NCBI Taxonomy" id="1660"/>
    <lineage>
        <taxon>Bacteria</taxon>
        <taxon>Bacillati</taxon>
        <taxon>Actinomycetota</taxon>
        <taxon>Actinomycetes</taxon>
        <taxon>Actinomycetales</taxon>
        <taxon>Actinomycetaceae</taxon>
        <taxon>Schaalia</taxon>
    </lineage>
</organism>
<dbReference type="SUPFAM" id="SSF102114">
    <property type="entry name" value="Radical SAM enzymes"/>
    <property type="match status" value="1"/>
</dbReference>
<dbReference type="GO" id="GO:0016491">
    <property type="term" value="F:oxidoreductase activity"/>
    <property type="evidence" value="ECO:0007669"/>
    <property type="project" value="UniProtKB-KW"/>
</dbReference>
<keyword evidence="5" id="KW-0408">Iron</keyword>
<dbReference type="InterPro" id="IPR034491">
    <property type="entry name" value="Anaerob_Ser_sulfatase-maturase"/>
</dbReference>
<evidence type="ECO:0000256" key="1">
    <source>
        <dbReference type="ARBA" id="ARBA00001966"/>
    </source>
</evidence>
<proteinExistence type="inferred from homology"/>
<dbReference type="Pfam" id="PF13186">
    <property type="entry name" value="SPASM"/>
    <property type="match status" value="1"/>
</dbReference>
<feature type="domain" description="Radical SAM core" evidence="8">
    <location>
        <begin position="1"/>
        <end position="232"/>
    </location>
</feature>
<dbReference type="InterPro" id="IPR047207">
    <property type="entry name" value="SPASM_anSME"/>
</dbReference>
<evidence type="ECO:0000256" key="2">
    <source>
        <dbReference type="ARBA" id="ARBA00022485"/>
    </source>
</evidence>
<dbReference type="SFLD" id="SFLDG01072">
    <property type="entry name" value="dehydrogenase_like"/>
    <property type="match status" value="1"/>
</dbReference>
<evidence type="ECO:0000256" key="4">
    <source>
        <dbReference type="ARBA" id="ARBA00022723"/>
    </source>
</evidence>
<dbReference type="GO" id="GO:0051539">
    <property type="term" value="F:4 iron, 4 sulfur cluster binding"/>
    <property type="evidence" value="ECO:0007669"/>
    <property type="project" value="UniProtKB-KW"/>
</dbReference>
<evidence type="ECO:0000256" key="7">
    <source>
        <dbReference type="ARBA" id="ARBA00023601"/>
    </source>
</evidence>
<keyword evidence="3" id="KW-0949">S-adenosyl-L-methionine</keyword>
<dbReference type="SFLD" id="SFLDG01067">
    <property type="entry name" value="SPASM/twitch_domain_containing"/>
    <property type="match status" value="1"/>
</dbReference>
<evidence type="ECO:0000313" key="9">
    <source>
        <dbReference type="EMBL" id="VYT11078.1"/>
    </source>
</evidence>
<name>A0A6N2TZY5_9ACTO</name>
<dbReference type="Pfam" id="PF04055">
    <property type="entry name" value="Radical_SAM"/>
    <property type="match status" value="1"/>
</dbReference>
<dbReference type="SFLD" id="SFLDG01384">
    <property type="entry name" value="thioether_bond_formation_requi"/>
    <property type="match status" value="1"/>
</dbReference>
<dbReference type="InterPro" id="IPR058240">
    <property type="entry name" value="rSAM_sf"/>
</dbReference>
<gene>
    <name evidence="9" type="primary">chuR</name>
    <name evidence="9" type="ORF">AOLFYP35_01578</name>
</gene>
<dbReference type="CDD" id="cd21120">
    <property type="entry name" value="SPASM_anSME"/>
    <property type="match status" value="1"/>
</dbReference>
<comment type="cofactor">
    <cofactor evidence="1">
        <name>[4Fe-4S] cluster</name>
        <dbReference type="ChEBI" id="CHEBI:49883"/>
    </cofactor>
</comment>
<dbReference type="InterPro" id="IPR007197">
    <property type="entry name" value="rSAM"/>
</dbReference>
<keyword evidence="6" id="KW-0411">Iron-sulfur</keyword>
<dbReference type="Gene3D" id="3.20.20.70">
    <property type="entry name" value="Aldolase class I"/>
    <property type="match status" value="1"/>
</dbReference>
<dbReference type="SFLD" id="SFLDF00285">
    <property type="entry name" value="anaerobic_Ser-type_sulfatase-m"/>
    <property type="match status" value="1"/>
</dbReference>
<dbReference type="EC" id="1.1.99.-" evidence="9"/>
<dbReference type="EMBL" id="CACRSM010000003">
    <property type="protein sequence ID" value="VYT11078.1"/>
    <property type="molecule type" value="Genomic_DNA"/>
</dbReference>
<comment type="similarity">
    <text evidence="7">Belongs to the radical SAM superfamily. Anaerobic sulfatase-maturating enzyme family.</text>
</comment>
<evidence type="ECO:0000256" key="6">
    <source>
        <dbReference type="ARBA" id="ARBA00023014"/>
    </source>
</evidence>
<sequence length="427" mass="48077">MTHSPALTLPFSVVAKPTGAACNLDCQYCFFLSKELLYDQKRQSMSEETLETYVKNFLSASLDGEVTMLWQGGEPTLRGLPFFERLIELCEKYRRPTQEVRHAIQTNGTLITEQWARFFKDNDVLVGISIDGPKDLHDAYRLNRGGHGTHSMVIRGWEHLRDAEVDTNILCTVHAANEDHGLEVYRYFRDELGAQYMQFIPIVERVPREHLRQAELGWRSGSSALLYRQDGDCVTSRSTSPEGYGNFLCAIFDEWVCSDVGSVFVQDFDSSISALFGSASVCVHAPSCGANMAMEFNGDVYACDHWVEPEWLVGNIANSDFPTLATSEKMRAFDTKKQDLDDECWSCPFLRLCWGGCPKDRFIATDSGPSHNYLCQGYRHFYSHALPYFKAMAFLISRGVSADQIMDPAIAHSLGLTPPIKEDHGAH</sequence>
<dbReference type="NCBIfam" id="TIGR03942">
    <property type="entry name" value="sulfatase_rSAM"/>
    <property type="match status" value="1"/>
</dbReference>
<dbReference type="InterPro" id="IPR023885">
    <property type="entry name" value="4Fe4S-binding_SPASM_dom"/>
</dbReference>
<evidence type="ECO:0000256" key="3">
    <source>
        <dbReference type="ARBA" id="ARBA00022691"/>
    </source>
</evidence>
<evidence type="ECO:0000259" key="8">
    <source>
        <dbReference type="PROSITE" id="PS51918"/>
    </source>
</evidence>
<dbReference type="NCBIfam" id="TIGR04085">
    <property type="entry name" value="rSAM_more_4Fe4S"/>
    <property type="match status" value="1"/>
</dbReference>
<keyword evidence="2" id="KW-0004">4Fe-4S</keyword>
<keyword evidence="9" id="KW-0560">Oxidoreductase</keyword>
<accession>A0A6N2TZY5</accession>